<evidence type="ECO:0000256" key="2">
    <source>
        <dbReference type="SAM" id="SignalP"/>
    </source>
</evidence>
<dbReference type="AlphaFoldDB" id="A0A3R7M8R6"/>
<feature type="chain" id="PRO_5018711173" evidence="2">
    <location>
        <begin position="24"/>
        <end position="226"/>
    </location>
</feature>
<reference evidence="3 4" key="2">
    <citation type="submission" date="2019-01" db="EMBL/GenBank/DDBJ databases">
        <title>The decoding of complex shrimp genome reveals the adaptation for benthos swimmer, frequently molting mechanism and breeding impact on genome.</title>
        <authorList>
            <person name="Sun Y."/>
            <person name="Gao Y."/>
            <person name="Yu Y."/>
        </authorList>
    </citation>
    <scope>NUCLEOTIDE SEQUENCE [LARGE SCALE GENOMIC DNA]</scope>
    <source>
        <tissue evidence="3">Muscle</tissue>
    </source>
</reference>
<evidence type="ECO:0000313" key="3">
    <source>
        <dbReference type="EMBL" id="ROT76044.1"/>
    </source>
</evidence>
<proteinExistence type="predicted"/>
<evidence type="ECO:0000313" key="4">
    <source>
        <dbReference type="Proteomes" id="UP000283509"/>
    </source>
</evidence>
<feature type="region of interest" description="Disordered" evidence="1">
    <location>
        <begin position="158"/>
        <end position="184"/>
    </location>
</feature>
<dbReference type="EMBL" id="QCYY01001698">
    <property type="protein sequence ID" value="ROT76044.1"/>
    <property type="molecule type" value="Genomic_DNA"/>
</dbReference>
<feature type="compositionally biased region" description="Polar residues" evidence="1">
    <location>
        <begin position="92"/>
        <end position="107"/>
    </location>
</feature>
<reference evidence="3 4" key="1">
    <citation type="submission" date="2018-04" db="EMBL/GenBank/DDBJ databases">
        <authorList>
            <person name="Zhang X."/>
            <person name="Yuan J."/>
            <person name="Li F."/>
            <person name="Xiang J."/>
        </authorList>
    </citation>
    <scope>NUCLEOTIDE SEQUENCE [LARGE SCALE GENOMIC DNA]</scope>
    <source>
        <tissue evidence="3">Muscle</tissue>
    </source>
</reference>
<organism evidence="3 4">
    <name type="scientific">Penaeus vannamei</name>
    <name type="common">Whiteleg shrimp</name>
    <name type="synonym">Litopenaeus vannamei</name>
    <dbReference type="NCBI Taxonomy" id="6689"/>
    <lineage>
        <taxon>Eukaryota</taxon>
        <taxon>Metazoa</taxon>
        <taxon>Ecdysozoa</taxon>
        <taxon>Arthropoda</taxon>
        <taxon>Crustacea</taxon>
        <taxon>Multicrustacea</taxon>
        <taxon>Malacostraca</taxon>
        <taxon>Eumalacostraca</taxon>
        <taxon>Eucarida</taxon>
        <taxon>Decapoda</taxon>
        <taxon>Dendrobranchiata</taxon>
        <taxon>Penaeoidea</taxon>
        <taxon>Penaeidae</taxon>
        <taxon>Penaeus</taxon>
    </lineage>
</organism>
<keyword evidence="2" id="KW-0732">Signal</keyword>
<keyword evidence="4" id="KW-1185">Reference proteome</keyword>
<protein>
    <submittedName>
        <fullName evidence="3">Uncharacterized protein</fullName>
    </submittedName>
</protein>
<dbReference type="Proteomes" id="UP000283509">
    <property type="component" value="Unassembled WGS sequence"/>
</dbReference>
<feature type="signal peptide" evidence="2">
    <location>
        <begin position="1"/>
        <end position="23"/>
    </location>
</feature>
<comment type="caution">
    <text evidence="3">The sequence shown here is derived from an EMBL/GenBank/DDBJ whole genome shotgun (WGS) entry which is preliminary data.</text>
</comment>
<evidence type="ECO:0000256" key="1">
    <source>
        <dbReference type="SAM" id="MobiDB-lite"/>
    </source>
</evidence>
<feature type="region of interest" description="Disordered" evidence="1">
    <location>
        <begin position="87"/>
        <end position="116"/>
    </location>
</feature>
<feature type="compositionally biased region" description="Basic and acidic residues" evidence="1">
    <location>
        <begin position="158"/>
        <end position="169"/>
    </location>
</feature>
<name>A0A3R7M8R6_PENVA</name>
<sequence>MRVVQGCVLITVFVVSALNLVLASHFTPINAPLDWRRPYSPRPLQEHGVVEYSERRAEQFSLGSAKQYPLRRSGYFASATDFPSASRERHSLSSALGGTQRFGSSQPPRGLAGPPRRFAGVDVIEVPDGGAKADLCWGFPFMCPESTEQFALHLTPAHKEAGEKSREPRIQATRPLQGDRPRPAKRYLGIELPDYIATKHTSLRATNSHYLARINQLKQRMRHVGK</sequence>
<accession>A0A3R7M8R6</accession>
<gene>
    <name evidence="3" type="ORF">C7M84_005383</name>
</gene>